<organism evidence="9 10">
    <name type="scientific">Rhodotorula taiwanensis</name>
    <dbReference type="NCBI Taxonomy" id="741276"/>
    <lineage>
        <taxon>Eukaryota</taxon>
        <taxon>Fungi</taxon>
        <taxon>Dikarya</taxon>
        <taxon>Basidiomycota</taxon>
        <taxon>Pucciniomycotina</taxon>
        <taxon>Microbotryomycetes</taxon>
        <taxon>Sporidiobolales</taxon>
        <taxon>Sporidiobolaceae</taxon>
        <taxon>Rhodotorula</taxon>
    </lineage>
</organism>
<protein>
    <recommendedName>
        <fullName evidence="3">Splicing factor Cactin</fullName>
    </recommendedName>
</protein>
<evidence type="ECO:0000256" key="4">
    <source>
        <dbReference type="SAM" id="Coils"/>
    </source>
</evidence>
<feature type="compositionally biased region" description="Pro residues" evidence="5">
    <location>
        <begin position="1539"/>
        <end position="1554"/>
    </location>
</feature>
<evidence type="ECO:0000313" key="10">
    <source>
        <dbReference type="Proteomes" id="UP000237144"/>
    </source>
</evidence>
<feature type="compositionally biased region" description="Polar residues" evidence="5">
    <location>
        <begin position="1660"/>
        <end position="1669"/>
    </location>
</feature>
<feature type="compositionally biased region" description="Acidic residues" evidence="5">
    <location>
        <begin position="396"/>
        <end position="419"/>
    </location>
</feature>
<comment type="similarity">
    <text evidence="1">Belongs to the CACTIN family.</text>
</comment>
<dbReference type="EMBL" id="PJQD01000017">
    <property type="protein sequence ID" value="POY75331.1"/>
    <property type="molecule type" value="Genomic_DNA"/>
</dbReference>
<feature type="coiled-coil region" evidence="4">
    <location>
        <begin position="108"/>
        <end position="147"/>
    </location>
</feature>
<keyword evidence="4" id="KW-0175">Coiled coil</keyword>
<feature type="compositionally biased region" description="Low complexity" evidence="5">
    <location>
        <begin position="1716"/>
        <end position="1733"/>
    </location>
</feature>
<accession>A0A2S5BEZ1</accession>
<dbReference type="OrthoDB" id="265955at2759"/>
<feature type="region of interest" description="Disordered" evidence="5">
    <location>
        <begin position="1660"/>
        <end position="1733"/>
    </location>
</feature>
<dbReference type="InterPro" id="IPR019384">
    <property type="entry name" value="FHIP"/>
</dbReference>
<dbReference type="PANTHER" id="PTHR21737">
    <property type="entry name" value="POLYGLUTAMINE BINDING PROTEIN 1/MARVEL MEMBRANE-ASSOCIATING DOMAIN CONTAINING 3"/>
    <property type="match status" value="1"/>
</dbReference>
<evidence type="ECO:0000313" key="9">
    <source>
        <dbReference type="EMBL" id="POY75331.1"/>
    </source>
</evidence>
<dbReference type="InterPro" id="IPR018816">
    <property type="entry name" value="Cactin_central"/>
</dbReference>
<dbReference type="Pfam" id="PF19314">
    <property type="entry name" value="DUF5917"/>
    <property type="match status" value="1"/>
</dbReference>
<dbReference type="Proteomes" id="UP000237144">
    <property type="component" value="Unassembled WGS sequence"/>
</dbReference>
<name>A0A2S5BEZ1_9BASI</name>
<evidence type="ECO:0000259" key="8">
    <source>
        <dbReference type="Pfam" id="PF19314"/>
    </source>
</evidence>
<proteinExistence type="inferred from homology"/>
<evidence type="ECO:0000256" key="2">
    <source>
        <dbReference type="ARBA" id="ARBA00024336"/>
    </source>
</evidence>
<feature type="domain" description="Splicing factor cactin central" evidence="7">
    <location>
        <begin position="150"/>
        <end position="359"/>
    </location>
</feature>
<dbReference type="GO" id="GO:0005737">
    <property type="term" value="C:cytoplasm"/>
    <property type="evidence" value="ECO:0007669"/>
    <property type="project" value="TreeGrafter"/>
</dbReference>
<evidence type="ECO:0000259" key="6">
    <source>
        <dbReference type="Pfam" id="PF09732"/>
    </source>
</evidence>
<dbReference type="PANTHER" id="PTHR21737:SF4">
    <property type="entry name" value="SPLICING FACTOR CACTIN"/>
    <property type="match status" value="1"/>
</dbReference>
<evidence type="ECO:0000256" key="1">
    <source>
        <dbReference type="ARBA" id="ARBA00006895"/>
    </source>
</evidence>
<feature type="domain" description="Splicing factor Cactin C-terminal" evidence="6">
    <location>
        <begin position="530"/>
        <end position="653"/>
    </location>
</feature>
<feature type="region of interest" description="Disordered" evidence="5">
    <location>
        <begin position="390"/>
        <end position="429"/>
    </location>
</feature>
<gene>
    <name evidence="9" type="ORF">BMF94_1558</name>
</gene>
<dbReference type="InterPro" id="IPR045668">
    <property type="entry name" value="FHIP_KELAA_motif"/>
</dbReference>
<comment type="caution">
    <text evidence="9">The sequence shown here is derived from an EMBL/GenBank/DDBJ whole genome shotgun (WGS) entry which is preliminary data.</text>
</comment>
<feature type="domain" description="FHF complex subunit HOOK-interacting protein C-terminal" evidence="8">
    <location>
        <begin position="1401"/>
        <end position="1510"/>
    </location>
</feature>
<evidence type="ECO:0000259" key="7">
    <source>
        <dbReference type="Pfam" id="PF10312"/>
    </source>
</evidence>
<feature type="compositionally biased region" description="Polar residues" evidence="5">
    <location>
        <begin position="1615"/>
        <end position="1624"/>
    </location>
</feature>
<feature type="region of interest" description="Disordered" evidence="5">
    <location>
        <begin position="23"/>
        <end position="42"/>
    </location>
</feature>
<sequence>MKIGVRTGGIAAITRGVAGTGMTTTKDAADGTRTAATERRQRKAARKAEKLADAALLLPEEARQAAAEVAFYSAQDNPFHDANLGDKFVWGKKREKERKMGLTPEEAAKRDRERAWESQQEIERLNQRRAEREKEAALREQEQMQQMRFAESAQMAAWIDKEDDFHLEQAKKRAEIRVRERRAKPIDYLALNLKWSVPPLGPGDEGYDEKKALEEEEEDDGAGLEVDLEEPYAIFDHLALEDAEELHDDIKMYLSLEKVEAHQDFWRALLIVSSAALEALREERSIGISAYQAQTRANAAVKAEITRLLSGKTHDQLVQLQGQVQAKLASGEVIDVDYWEGLLKELVVQKAKAKLRDMHEVVLNNRLEQLRKKQRDEALRYAQEVKNAIHVPITRDEDDDDDDNEQGDEDMEVEDEDAEADARPGVVSEAWDDKWEPTLHKKIPEECRQCQVVDFAEDRKKLYAARRAVAQARFVVKPRAAPTAGAGEGGAAGASNKDEEIYQAAVGQGFDDEEEFFNMEAEMSRQSYTWEDKYRPRKPRYFNKVHTGYEWNKYNQTHYDSDNPPPKVVQGYKFNIFYPDLIDKTKAPQFKIVKNKENPDICTIVFTAGPPYEDIAFTIVNRPWEHSHKRGFRSSFDRGVLQLHFSFRRNFYRTPRKPSAASEPPSADRLFSQLRRVLADDNANAARDAADEVARLLHDLHDALGQEQQSGAPLGPVLEFILENDALDQFACLVLQPERGPFRSRLLEWYADAIDGLEGSWLEHAAVNKPLIKLIKGCLSTGVTSEEEYHFVVLLCTAAERIRSVSTSDTSFSFSASLATGASSYAVEYDCLLFTALVRYVHREGDIGDAARAGVLALVSLARASPVFATSPVQAAAAPTHAASSPAASTPAGERDLLLVFAEWILESDLAEVVSASIGALYGALPTKLAGRSEAVAPGADRDAALAGSGMVLGGMGALQDEGDAEAAARKREEEEDSLRAQGFGIAGSPEVTGALVVFSRVVDFVQQVVLACSGPRISLEAGRLKGGLTSDPTQRELDLVLGAVASNLVATIRTSFLQGVLYPSILECSEADGSAVAVLSYLDAMFDVLKDGDELEAAIFAFLLAEETAPTQQAAVSTPLRQRLNDLHSHGHRRKRSHGLVLLDKPALRTSTSDDYFTAGGRFSLRDLLQSNIESVDSATVAAALRLLKTILTKHDRWSLALLDVEVDDLATAFPGVTFAALPPVAHSGEHGVEATLGADEEEPFVYASQEPRTPRARTKGTTFPSTPASVLRPLLERGNGQAGSQAAGTDPLEALLSLVGEIDPSYRRMRNAGGGSEISTTGFANYLRDAETELGRDPGFRRGLASLVHLEDEALGEVLDDDEPRRSAISRAVVSKRLSGLDLASTETGRRHHLDPASTFLSTLLGAFSALFEHPPEVNLALTEAIATLALSPYRSLEGWCLPVDLVEPRDHGRDNGGRLFIPAMGSAAEAQNDSLLSILRALASSIEAYRRRIPKFDEYLGERRKGLFFADNLADALGGLSLASDLAEGTPSSRPLAPPIALPIDPSPAPKPSVTSGLVSLFSPRRQPHKRSPSTPNAFMTPTRPGGLGLQRPSQLRRSASDESLAAPLSPTAPSSGRDLTNRSLSYATALVAEERRAAGPASPFAAHYRETGSVQVQPLVVSTPSRRAREQTRARSGLGLEETAEADETDGTSQLGEPDSPSRRLSNLPVEAGAPGPGTASLPSSSPLPTSTAKVSLSMILDNVIVLEEFVKELAAIVYVRRVMGIDPIRVAAAAS</sequence>
<dbReference type="GO" id="GO:0045292">
    <property type="term" value="P:mRNA cis splicing, via spliceosome"/>
    <property type="evidence" value="ECO:0007669"/>
    <property type="project" value="TreeGrafter"/>
</dbReference>
<evidence type="ECO:0000256" key="3">
    <source>
        <dbReference type="ARBA" id="ARBA00034534"/>
    </source>
</evidence>
<feature type="region of interest" description="Disordered" evidence="5">
    <location>
        <begin position="1530"/>
        <end position="1624"/>
    </location>
</feature>
<dbReference type="Pfam" id="PF19311">
    <property type="entry name" value="KELAA"/>
    <property type="match status" value="1"/>
</dbReference>
<reference evidence="9 10" key="1">
    <citation type="journal article" date="2018" name="Front. Microbiol.">
        <title>Prospects for Fungal Bioremediation of Acidic Radioactive Waste Sites: Characterization and Genome Sequence of Rhodotorula taiwanensis MD1149.</title>
        <authorList>
            <person name="Tkavc R."/>
            <person name="Matrosova V.Y."/>
            <person name="Grichenko O.E."/>
            <person name="Gostincar C."/>
            <person name="Volpe R.P."/>
            <person name="Klimenkova P."/>
            <person name="Gaidamakova E.K."/>
            <person name="Zhou C.E."/>
            <person name="Stewart B.J."/>
            <person name="Lyman M.G."/>
            <person name="Malfatti S.A."/>
            <person name="Rubinfeld B."/>
            <person name="Courtot M."/>
            <person name="Singh J."/>
            <person name="Dalgard C.L."/>
            <person name="Hamilton T."/>
            <person name="Frey K.G."/>
            <person name="Gunde-Cimerman N."/>
            <person name="Dugan L."/>
            <person name="Daly M.J."/>
        </authorList>
    </citation>
    <scope>NUCLEOTIDE SEQUENCE [LARGE SCALE GENOMIC DNA]</scope>
    <source>
        <strain evidence="9 10">MD1149</strain>
    </source>
</reference>
<dbReference type="STRING" id="741276.A0A2S5BEZ1"/>
<dbReference type="GO" id="GO:0005681">
    <property type="term" value="C:spliceosomal complex"/>
    <property type="evidence" value="ECO:0007669"/>
    <property type="project" value="TreeGrafter"/>
</dbReference>
<dbReference type="SMART" id="SM01050">
    <property type="entry name" value="CactinC_cactus"/>
    <property type="match status" value="1"/>
</dbReference>
<keyword evidence="10" id="KW-1185">Reference proteome</keyword>
<dbReference type="Pfam" id="PF10257">
    <property type="entry name" value="RAI16-like"/>
    <property type="match status" value="1"/>
</dbReference>
<dbReference type="Pfam" id="PF10312">
    <property type="entry name" value="Cactin_mid"/>
    <property type="match status" value="1"/>
</dbReference>
<comment type="similarity">
    <text evidence="2">Belongs to the FHIP family.</text>
</comment>
<dbReference type="Pfam" id="PF09732">
    <property type="entry name" value="CactinC_cactus"/>
    <property type="match status" value="1"/>
</dbReference>
<dbReference type="InterPro" id="IPR019134">
    <property type="entry name" value="Cactin_C"/>
</dbReference>
<dbReference type="InterPro" id="IPR045669">
    <property type="entry name" value="FHIP_C"/>
</dbReference>
<evidence type="ECO:0000256" key="5">
    <source>
        <dbReference type="SAM" id="MobiDB-lite"/>
    </source>
</evidence>